<dbReference type="Proteomes" id="UP001295684">
    <property type="component" value="Unassembled WGS sequence"/>
</dbReference>
<dbReference type="SUPFAM" id="SSF52833">
    <property type="entry name" value="Thioredoxin-like"/>
    <property type="match status" value="1"/>
</dbReference>
<dbReference type="PROSITE" id="PS50405">
    <property type="entry name" value="GST_CTER"/>
    <property type="match status" value="1"/>
</dbReference>
<accession>A0AAD1XX72</accession>
<dbReference type="InterPro" id="IPR040079">
    <property type="entry name" value="Glutathione_S-Trfase"/>
</dbReference>
<dbReference type="InterPro" id="IPR010987">
    <property type="entry name" value="Glutathione-S-Trfase_C-like"/>
</dbReference>
<dbReference type="Pfam" id="PF14497">
    <property type="entry name" value="GST_C_3"/>
    <property type="match status" value="1"/>
</dbReference>
<protein>
    <recommendedName>
        <fullName evidence="6">Glutathione S-transferase</fullName>
    </recommendedName>
</protein>
<proteinExistence type="predicted"/>
<dbReference type="SFLD" id="SFLDG00358">
    <property type="entry name" value="Main_(cytGST)"/>
    <property type="match status" value="1"/>
</dbReference>
<evidence type="ECO:0000259" key="3">
    <source>
        <dbReference type="PROSITE" id="PS50405"/>
    </source>
</evidence>
<sequence length="229" mass="26635">MLKLYLNYISQPSKAVAVLCKMGGIQVEEIKVVLKNHQHRKSDFMKVNPLGTVPILIDGDDKIVESNAILKYLCRKYDLSKDLYPRGDPLSLAKVDATLDLNSHTVRPTIMPYVQQSVFRIVLGMGPCEEKRMKFITKGAHSTLKRLDWILSEPEIPFFTLNTKTIADLQIFEELHFMHELSDIKMHQYKHLGAWYDKMFKKEEIQHYHKLMEEQVNEDFGTDFKFTAT</sequence>
<dbReference type="GO" id="GO:0006749">
    <property type="term" value="P:glutathione metabolic process"/>
    <property type="evidence" value="ECO:0007669"/>
    <property type="project" value="TreeGrafter"/>
</dbReference>
<organism evidence="4 5">
    <name type="scientific">Euplotes crassus</name>
    <dbReference type="NCBI Taxonomy" id="5936"/>
    <lineage>
        <taxon>Eukaryota</taxon>
        <taxon>Sar</taxon>
        <taxon>Alveolata</taxon>
        <taxon>Ciliophora</taxon>
        <taxon>Intramacronucleata</taxon>
        <taxon>Spirotrichea</taxon>
        <taxon>Hypotrichia</taxon>
        <taxon>Euplotida</taxon>
        <taxon>Euplotidae</taxon>
        <taxon>Moneuplotes</taxon>
    </lineage>
</organism>
<dbReference type="InterPro" id="IPR036282">
    <property type="entry name" value="Glutathione-S-Trfase_C_sf"/>
</dbReference>
<dbReference type="Pfam" id="PF02798">
    <property type="entry name" value="GST_N"/>
    <property type="match status" value="1"/>
</dbReference>
<comment type="caution">
    <text evidence="4">The sequence shown here is derived from an EMBL/GenBank/DDBJ whole genome shotgun (WGS) entry which is preliminary data.</text>
</comment>
<dbReference type="EMBL" id="CAMPGE010023164">
    <property type="protein sequence ID" value="CAI2381133.1"/>
    <property type="molecule type" value="Genomic_DNA"/>
</dbReference>
<dbReference type="GO" id="GO:0004364">
    <property type="term" value="F:glutathione transferase activity"/>
    <property type="evidence" value="ECO:0007669"/>
    <property type="project" value="TreeGrafter"/>
</dbReference>
<gene>
    <name evidence="4" type="ORF">ECRASSUSDP1_LOCUS22579</name>
</gene>
<dbReference type="SUPFAM" id="SSF47616">
    <property type="entry name" value="GST C-terminal domain-like"/>
    <property type="match status" value="1"/>
</dbReference>
<comment type="subunit">
    <text evidence="1">Homodimer.</text>
</comment>
<dbReference type="Gene3D" id="3.40.30.10">
    <property type="entry name" value="Glutaredoxin"/>
    <property type="match status" value="1"/>
</dbReference>
<evidence type="ECO:0008006" key="6">
    <source>
        <dbReference type="Google" id="ProtNLM"/>
    </source>
</evidence>
<dbReference type="InterPro" id="IPR004046">
    <property type="entry name" value="GST_C"/>
</dbReference>
<dbReference type="SFLD" id="SFLDS00019">
    <property type="entry name" value="Glutathione_Transferase_(cytos"/>
    <property type="match status" value="1"/>
</dbReference>
<dbReference type="InterPro" id="IPR004045">
    <property type="entry name" value="Glutathione_S-Trfase_N"/>
</dbReference>
<dbReference type="PROSITE" id="PS50404">
    <property type="entry name" value="GST_NTER"/>
    <property type="match status" value="1"/>
</dbReference>
<dbReference type="PANTHER" id="PTHR43969">
    <property type="entry name" value="GLUTATHIONE S TRANSFERASE D10, ISOFORM A-RELATED"/>
    <property type="match status" value="1"/>
</dbReference>
<dbReference type="Gene3D" id="1.20.1050.10">
    <property type="match status" value="1"/>
</dbReference>
<evidence type="ECO:0000313" key="5">
    <source>
        <dbReference type="Proteomes" id="UP001295684"/>
    </source>
</evidence>
<name>A0AAD1XX72_EUPCR</name>
<dbReference type="AlphaFoldDB" id="A0AAD1XX72"/>
<reference evidence="4" key="1">
    <citation type="submission" date="2023-07" db="EMBL/GenBank/DDBJ databases">
        <authorList>
            <consortium name="AG Swart"/>
            <person name="Singh M."/>
            <person name="Singh A."/>
            <person name="Seah K."/>
            <person name="Emmerich C."/>
        </authorList>
    </citation>
    <scope>NUCLEOTIDE SEQUENCE</scope>
    <source>
        <strain evidence="4">DP1</strain>
    </source>
</reference>
<keyword evidence="5" id="KW-1185">Reference proteome</keyword>
<feature type="domain" description="GST C-terminal" evidence="3">
    <location>
        <begin position="88"/>
        <end position="220"/>
    </location>
</feature>
<dbReference type="PANTHER" id="PTHR43969:SF9">
    <property type="entry name" value="GLUTATHIONE S TRANSFERASE D10, ISOFORM A-RELATED"/>
    <property type="match status" value="1"/>
</dbReference>
<evidence type="ECO:0000259" key="2">
    <source>
        <dbReference type="PROSITE" id="PS50404"/>
    </source>
</evidence>
<evidence type="ECO:0000313" key="4">
    <source>
        <dbReference type="EMBL" id="CAI2381133.1"/>
    </source>
</evidence>
<evidence type="ECO:0000256" key="1">
    <source>
        <dbReference type="ARBA" id="ARBA00011738"/>
    </source>
</evidence>
<dbReference type="InterPro" id="IPR036249">
    <property type="entry name" value="Thioredoxin-like_sf"/>
</dbReference>
<feature type="domain" description="GST N-terminal" evidence="2">
    <location>
        <begin position="1"/>
        <end position="81"/>
    </location>
</feature>